<dbReference type="PROSITE" id="PS00028">
    <property type="entry name" value="ZINC_FINGER_C2H2_1"/>
    <property type="match status" value="9"/>
</dbReference>
<dbReference type="InterPro" id="IPR013087">
    <property type="entry name" value="Znf_C2H2_type"/>
</dbReference>
<feature type="domain" description="C2H2-type" evidence="6">
    <location>
        <begin position="536"/>
        <end position="563"/>
    </location>
</feature>
<keyword evidence="2" id="KW-0677">Repeat</keyword>
<feature type="domain" description="C2H2-type" evidence="6">
    <location>
        <begin position="480"/>
        <end position="507"/>
    </location>
</feature>
<sequence length="645" mass="75934">MTDDILYSMENYGLYSHQLHFKQAQQNCSFSHILPHFSPNVSHIQNNSISYQNQMHSSKWENRTSELEKNKFTDTVDMVDISSKDLSPCSNIEYLDPEMYKDTNKDLGYNKYNQCTYALNSNNQRNYDYTSCVQYEKSVKCYSQKTYDSAYLKSCNFNANGMVLNNETLFKNGNYKFPSYDNYVEYNGYNCYMSNQENNVQVQSDFYTTTNIQLDPVLPSIEMEDSNEDSDIIVEESEGEMANSEDQDKPYQSVQLNKCVICNLICTPFGIQFYYLTSKSPLTMSTQVPVINKIERILGKIPTTKHYVCNDCLGLINTIDHLQLKILTFNNELVLKYKKTCIENKTFFREIKKRPLKNKMKYKCKICNKILCIQKYSLYHLNMHKKPCILCEYCGIMFRSRKKFTVHNRKHAKKNVMPSLFKCKNCTKLFKTRSHLKYHENVCLGLFPFECKFKDCDKKFATNTQHKNHVKLKHEKKFIAICSICNIGFVKISEYKNHKITHSTDKKYSCTKCKNSYKSLCNLKFHMKMHNKQFPFSCMICKKGFLRKEYYETHLSKHTGIKKYKCSICNKQVASQKYLDSHLKSHESKKVSCNICGKLLLNSFKLKDHIRVHNNLKEFECDSCNKKFNTRDSLRKHVKYKHIDT</sequence>
<evidence type="ECO:0000313" key="7">
    <source>
        <dbReference type="EnsemblMetazoa" id="XP_050514770.1"/>
    </source>
</evidence>
<dbReference type="PANTHER" id="PTHR24379:SF121">
    <property type="entry name" value="C2H2-TYPE DOMAIN-CONTAINING PROTEIN"/>
    <property type="match status" value="1"/>
</dbReference>
<evidence type="ECO:0000256" key="1">
    <source>
        <dbReference type="ARBA" id="ARBA00022723"/>
    </source>
</evidence>
<dbReference type="PANTHER" id="PTHR24379">
    <property type="entry name" value="KRAB AND ZINC FINGER DOMAIN-CONTAINING"/>
    <property type="match status" value="1"/>
</dbReference>
<feature type="domain" description="C2H2-type" evidence="6">
    <location>
        <begin position="449"/>
        <end position="474"/>
    </location>
</feature>
<evidence type="ECO:0000256" key="3">
    <source>
        <dbReference type="ARBA" id="ARBA00022771"/>
    </source>
</evidence>
<protein>
    <recommendedName>
        <fullName evidence="6">C2H2-type domain-containing protein</fullName>
    </recommendedName>
</protein>
<dbReference type="SMART" id="SM00355">
    <property type="entry name" value="ZnF_C2H2"/>
    <property type="match status" value="10"/>
</dbReference>
<name>A0ABM5KX57_DIAVI</name>
<dbReference type="PROSITE" id="PS50157">
    <property type="entry name" value="ZINC_FINGER_C2H2_2"/>
    <property type="match status" value="9"/>
</dbReference>
<feature type="domain" description="C2H2-type" evidence="6">
    <location>
        <begin position="421"/>
        <end position="448"/>
    </location>
</feature>
<reference evidence="7" key="1">
    <citation type="submission" date="2025-05" db="UniProtKB">
        <authorList>
            <consortium name="EnsemblMetazoa"/>
        </authorList>
    </citation>
    <scope>IDENTIFICATION</scope>
</reference>
<dbReference type="Proteomes" id="UP001652700">
    <property type="component" value="Unplaced"/>
</dbReference>
<dbReference type="InterPro" id="IPR036236">
    <property type="entry name" value="Znf_C2H2_sf"/>
</dbReference>
<feature type="domain" description="C2H2-type" evidence="6">
    <location>
        <begin position="564"/>
        <end position="591"/>
    </location>
</feature>
<dbReference type="GeneID" id="126890011"/>
<dbReference type="EnsemblMetazoa" id="XM_050658813.1">
    <property type="protein sequence ID" value="XP_050514770.1"/>
    <property type="gene ID" value="LOC126890011"/>
</dbReference>
<dbReference type="Pfam" id="PF12874">
    <property type="entry name" value="zf-met"/>
    <property type="match status" value="1"/>
</dbReference>
<keyword evidence="4" id="KW-0862">Zinc</keyword>
<feature type="domain" description="C2H2-type" evidence="6">
    <location>
        <begin position="619"/>
        <end position="645"/>
    </location>
</feature>
<keyword evidence="3 5" id="KW-0863">Zinc-finger</keyword>
<proteinExistence type="predicted"/>
<evidence type="ECO:0000259" key="6">
    <source>
        <dbReference type="PROSITE" id="PS50157"/>
    </source>
</evidence>
<keyword evidence="8" id="KW-1185">Reference proteome</keyword>
<organism evidence="7 8">
    <name type="scientific">Diabrotica virgifera virgifera</name>
    <name type="common">western corn rootworm</name>
    <dbReference type="NCBI Taxonomy" id="50390"/>
    <lineage>
        <taxon>Eukaryota</taxon>
        <taxon>Metazoa</taxon>
        <taxon>Ecdysozoa</taxon>
        <taxon>Arthropoda</taxon>
        <taxon>Hexapoda</taxon>
        <taxon>Insecta</taxon>
        <taxon>Pterygota</taxon>
        <taxon>Neoptera</taxon>
        <taxon>Endopterygota</taxon>
        <taxon>Coleoptera</taxon>
        <taxon>Polyphaga</taxon>
        <taxon>Cucujiformia</taxon>
        <taxon>Chrysomeloidea</taxon>
        <taxon>Chrysomelidae</taxon>
        <taxon>Galerucinae</taxon>
        <taxon>Diabroticina</taxon>
        <taxon>Diabroticites</taxon>
        <taxon>Diabrotica</taxon>
    </lineage>
</organism>
<evidence type="ECO:0000256" key="2">
    <source>
        <dbReference type="ARBA" id="ARBA00022737"/>
    </source>
</evidence>
<evidence type="ECO:0000256" key="5">
    <source>
        <dbReference type="PROSITE-ProRule" id="PRU00042"/>
    </source>
</evidence>
<feature type="domain" description="C2H2-type" evidence="6">
    <location>
        <begin position="591"/>
        <end position="618"/>
    </location>
</feature>
<dbReference type="Gene3D" id="3.30.160.60">
    <property type="entry name" value="Classic Zinc Finger"/>
    <property type="match status" value="5"/>
</dbReference>
<dbReference type="RefSeq" id="XP_050514770.1">
    <property type="nucleotide sequence ID" value="XM_050658813.1"/>
</dbReference>
<keyword evidence="1" id="KW-0479">Metal-binding</keyword>
<dbReference type="SUPFAM" id="SSF57667">
    <property type="entry name" value="beta-beta-alpha zinc fingers"/>
    <property type="match status" value="4"/>
</dbReference>
<accession>A0ABM5KX57</accession>
<evidence type="ECO:0000256" key="4">
    <source>
        <dbReference type="ARBA" id="ARBA00022833"/>
    </source>
</evidence>
<evidence type="ECO:0000313" key="8">
    <source>
        <dbReference type="Proteomes" id="UP001652700"/>
    </source>
</evidence>
<feature type="domain" description="C2H2-type" evidence="6">
    <location>
        <begin position="508"/>
        <end position="535"/>
    </location>
</feature>
<dbReference type="Pfam" id="PF13912">
    <property type="entry name" value="zf-C2H2_6"/>
    <property type="match status" value="1"/>
</dbReference>
<feature type="domain" description="C2H2-type" evidence="6">
    <location>
        <begin position="389"/>
        <end position="416"/>
    </location>
</feature>